<dbReference type="Proteomes" id="UP001601303">
    <property type="component" value="Unassembled WGS sequence"/>
</dbReference>
<evidence type="ECO:0000313" key="2">
    <source>
        <dbReference type="Proteomes" id="UP001601303"/>
    </source>
</evidence>
<name>A0ABW6M5N5_9ACTN</name>
<comment type="caution">
    <text evidence="1">The sequence shown here is derived from an EMBL/GenBank/DDBJ whole genome shotgun (WGS) entry which is preliminary data.</text>
</comment>
<reference evidence="1 2" key="1">
    <citation type="submission" date="2024-10" db="EMBL/GenBank/DDBJ databases">
        <title>The Natural Products Discovery Center: Release of the First 8490 Sequenced Strains for Exploring Actinobacteria Biosynthetic Diversity.</title>
        <authorList>
            <person name="Kalkreuter E."/>
            <person name="Kautsar S.A."/>
            <person name="Yang D."/>
            <person name="Bader C.D."/>
            <person name="Teijaro C.N."/>
            <person name="Fluegel L."/>
            <person name="Davis C.M."/>
            <person name="Simpson J.R."/>
            <person name="Lauterbach L."/>
            <person name="Steele A.D."/>
            <person name="Gui C."/>
            <person name="Meng S."/>
            <person name="Li G."/>
            <person name="Viehrig K."/>
            <person name="Ye F."/>
            <person name="Su P."/>
            <person name="Kiefer A.F."/>
            <person name="Nichols A."/>
            <person name="Cepeda A.J."/>
            <person name="Yan W."/>
            <person name="Fan B."/>
            <person name="Jiang Y."/>
            <person name="Adhikari A."/>
            <person name="Zheng C.-J."/>
            <person name="Schuster L."/>
            <person name="Cowan T.M."/>
            <person name="Smanski M.J."/>
            <person name="Chevrette M.G."/>
            <person name="De Carvalho L.P.S."/>
            <person name="Shen B."/>
        </authorList>
    </citation>
    <scope>NUCLEOTIDE SEQUENCE [LARGE SCALE GENOMIC DNA]</scope>
    <source>
        <strain evidence="1 2">NPDC006488</strain>
    </source>
</reference>
<evidence type="ECO:0000313" key="1">
    <source>
        <dbReference type="EMBL" id="MFE9601451.1"/>
    </source>
</evidence>
<accession>A0ABW6M5N5</accession>
<dbReference type="RefSeq" id="WP_388108681.1">
    <property type="nucleotide sequence ID" value="NZ_JBIAHM010000008.1"/>
</dbReference>
<protein>
    <submittedName>
        <fullName evidence="1">Uncharacterized protein</fullName>
    </submittedName>
</protein>
<keyword evidence="2" id="KW-1185">Reference proteome</keyword>
<sequence>MDPHGPIARRFPLVARFRPACLPLPDRVQALVDLADQAVQQGEQGLASTVFNQSALLASDLGLPDLARSMCHRHANAYLRACPLSATSTIRGLEPLVNLARLQIRAGNTDDGRRRLLDLYEAVGTGDEVTFEGITVPADLTRTNQDRHEVRAWLWRVLLADGTRTLTTTGRWREALTHIEEHRGVGTRMLDGRQVAVVAALTVGDTKRAADLLTGTVPGDPWEQAVTDCLTVLCRRDAGQDVNVRLHGLVNTYMSHDAKQGLAVFDIRLGLTVLDAIESVDQPVAGLLVEELVRRTTQARNGYAAREVLAHPLFLALATDSQAQGCKDLVRACALDARTLSEEAYRDLATALNRSETVLNSSVEQEHQALAAD</sequence>
<dbReference type="EMBL" id="JBIAHM010000008">
    <property type="protein sequence ID" value="MFE9601451.1"/>
    <property type="molecule type" value="Genomic_DNA"/>
</dbReference>
<gene>
    <name evidence="1" type="ORF">ACFYNQ_23160</name>
</gene>
<organism evidence="1 2">
    <name type="scientific">Streptomyces hokutonensis</name>
    <dbReference type="NCBI Taxonomy" id="1306990"/>
    <lineage>
        <taxon>Bacteria</taxon>
        <taxon>Bacillati</taxon>
        <taxon>Actinomycetota</taxon>
        <taxon>Actinomycetes</taxon>
        <taxon>Kitasatosporales</taxon>
        <taxon>Streptomycetaceae</taxon>
        <taxon>Streptomyces</taxon>
    </lineage>
</organism>
<proteinExistence type="predicted"/>